<feature type="short sequence motif" description="GXGXXG" evidence="5">
    <location>
        <begin position="217"/>
        <end position="222"/>
    </location>
</feature>
<sequence>MVSSGMKTSLSCTDPPHVPSPYLESWTLLEPVARTLKNAVQLVNHNLFSSWYNLKDGQKTTPNSIEERKKTLHLQLKNSLTIEQWKETAKELDILENNEAWKYDNDSNDFDAPLLEMRLRQLDQARESGDIQKMLSLIRTAITRDLGGIGNVRLYIHSHTGTKDIIERYIDSTLDTIRTLVKLSKLNESENVEIGKILEKVLCARQAFGRSALLLSGGGTFGMNHIGVLKALFDAKSLPRIISGSSAGSIVCSVLCTKTDAELPDLLSKFAYGDLAVFTEKDKPEGILERLQRVLTQGSWIDNKHLIRVMKDHLGDMTFQEAYNRTRRILNIFVSSASIYELPRLLNYITSPNVMIWSAVAASCSVPMIFKAASLLVKNPITGEHTPWDLTPQQFIDGSVEGDVPMARLAEMFNVNHFIVSQVNPHVLPFLINEERLRTKNLKQHSSPGWIDTFLKLSKDEILYRLHIISEVGIFPNLFTKLNSVLSQKYSGDITILPEIDLKDFPLILTNPTTEFMEKALLCGERATWPKLCRIRNACAIELELDSAVQELRARLVFGKSQTDLQGLVETKHHHNKFAVKSKRGYTINNLHVRDYINTDEDEYHHFGKMRLPDRDSFLTAHPRLYRMLSASNTHFYSHQINQLPPFSSIDPRIQLPESDDLSLSSKSDDENDSESDCNKNKDSCSTVAVSTSIVDYFSGSHSIMASNSPTLVTSHCNFNYADAKALIVKSNSGAVEDTVENLQGSQHTSTKS</sequence>
<dbReference type="InterPro" id="IPR021771">
    <property type="entry name" value="Triacylglycerol_lipase_N"/>
</dbReference>
<dbReference type="Pfam" id="PF01734">
    <property type="entry name" value="Patatin"/>
    <property type="match status" value="1"/>
</dbReference>
<dbReference type="Proteomes" id="UP000283383">
    <property type="component" value="Unassembled WGS sequence"/>
</dbReference>
<dbReference type="GO" id="GO:0004806">
    <property type="term" value="F:triacylglycerol lipase activity"/>
    <property type="evidence" value="ECO:0007669"/>
    <property type="project" value="InterPro"/>
</dbReference>
<evidence type="ECO:0000259" key="8">
    <source>
        <dbReference type="PROSITE" id="PS51635"/>
    </source>
</evidence>
<comment type="similarity">
    <text evidence="6">Belongs to the PLPL family.</text>
</comment>
<accession>A0A420I6D0</accession>
<dbReference type="PROSITE" id="PS51635">
    <property type="entry name" value="PNPLA"/>
    <property type="match status" value="1"/>
</dbReference>
<evidence type="ECO:0000256" key="6">
    <source>
        <dbReference type="RuleBase" id="RU362055"/>
    </source>
</evidence>
<evidence type="ECO:0000256" key="7">
    <source>
        <dbReference type="SAM" id="MobiDB-lite"/>
    </source>
</evidence>
<protein>
    <recommendedName>
        <fullName evidence="6">Patatin-like phospholipase domain-containing protein</fullName>
        <ecNumber evidence="6">3.1.1.-</ecNumber>
    </recommendedName>
</protein>
<feature type="region of interest" description="Disordered" evidence="7">
    <location>
        <begin position="658"/>
        <end position="684"/>
    </location>
</feature>
<dbReference type="Gene3D" id="3.40.1090.10">
    <property type="entry name" value="Cytosolic phospholipase A2 catalytic domain"/>
    <property type="match status" value="1"/>
</dbReference>
<dbReference type="CDD" id="cd07230">
    <property type="entry name" value="Pat_TGL4-5_like"/>
    <property type="match status" value="1"/>
</dbReference>
<dbReference type="STRING" id="62708.A0A420I6D0"/>
<dbReference type="GO" id="GO:0016020">
    <property type="term" value="C:membrane"/>
    <property type="evidence" value="ECO:0007669"/>
    <property type="project" value="UniProtKB-SubCell"/>
</dbReference>
<dbReference type="SUPFAM" id="SSF52151">
    <property type="entry name" value="FabD/lysophospholipase-like"/>
    <property type="match status" value="1"/>
</dbReference>
<comment type="function">
    <text evidence="1">Probable lipid hydrolase.</text>
</comment>
<dbReference type="GO" id="GO:0016042">
    <property type="term" value="P:lipid catabolic process"/>
    <property type="evidence" value="ECO:0007669"/>
    <property type="project" value="UniProtKB-UniRule"/>
</dbReference>
<dbReference type="EMBL" id="MCBQ01012452">
    <property type="protein sequence ID" value="RKF65260.1"/>
    <property type="molecule type" value="Genomic_DNA"/>
</dbReference>
<evidence type="ECO:0000256" key="5">
    <source>
        <dbReference type="PROSITE-ProRule" id="PRU01161"/>
    </source>
</evidence>
<keyword evidence="4 5" id="KW-0443">Lipid metabolism</keyword>
<feature type="active site" description="Nucleophile" evidence="5">
    <location>
        <position position="246"/>
    </location>
</feature>
<name>A0A420I6D0_9PEZI</name>
<evidence type="ECO:0000256" key="3">
    <source>
        <dbReference type="ARBA" id="ARBA00022963"/>
    </source>
</evidence>
<dbReference type="InterPro" id="IPR002641">
    <property type="entry name" value="PNPLA_dom"/>
</dbReference>
<keyword evidence="2 5" id="KW-0378">Hydrolase</keyword>
<evidence type="ECO:0000256" key="1">
    <source>
        <dbReference type="ARBA" id="ARBA00002682"/>
    </source>
</evidence>
<evidence type="ECO:0000313" key="9">
    <source>
        <dbReference type="EMBL" id="RKF65260.1"/>
    </source>
</evidence>
<feature type="active site" description="Proton acceptor" evidence="5">
    <location>
        <position position="397"/>
    </location>
</feature>
<evidence type="ECO:0000256" key="4">
    <source>
        <dbReference type="ARBA" id="ARBA00023098"/>
    </source>
</evidence>
<feature type="short sequence motif" description="GXSXG" evidence="5">
    <location>
        <begin position="244"/>
        <end position="248"/>
    </location>
</feature>
<dbReference type="GO" id="GO:0006641">
    <property type="term" value="P:triglyceride metabolic process"/>
    <property type="evidence" value="ECO:0007669"/>
    <property type="project" value="UniProtKB-ARBA"/>
</dbReference>
<comment type="caution">
    <text evidence="9">The sequence shown here is derived from an EMBL/GenBank/DDBJ whole genome shotgun (WGS) entry which is preliminary data.</text>
</comment>
<reference evidence="9 10" key="1">
    <citation type="journal article" date="2018" name="BMC Genomics">
        <title>Comparative genome analyses reveal sequence features reflecting distinct modes of host-adaptation between dicot and monocot powdery mildew.</title>
        <authorList>
            <person name="Wu Y."/>
            <person name="Ma X."/>
            <person name="Pan Z."/>
            <person name="Kale S.D."/>
            <person name="Song Y."/>
            <person name="King H."/>
            <person name="Zhang Q."/>
            <person name="Presley C."/>
            <person name="Deng X."/>
            <person name="Wei C.I."/>
            <person name="Xiao S."/>
        </authorList>
    </citation>
    <scope>NUCLEOTIDE SEQUENCE [LARGE SCALE GENOMIC DNA]</scope>
    <source>
        <strain evidence="9">UMSG3</strain>
    </source>
</reference>
<keyword evidence="10" id="KW-1185">Reference proteome</keyword>
<evidence type="ECO:0000256" key="2">
    <source>
        <dbReference type="ARBA" id="ARBA00022801"/>
    </source>
</evidence>
<feature type="domain" description="PNPLA" evidence="8">
    <location>
        <begin position="213"/>
        <end position="410"/>
    </location>
</feature>
<dbReference type="PANTHER" id="PTHR14226">
    <property type="entry name" value="NEUROPATHY TARGET ESTERASE/SWISS CHEESE D.MELANOGASTER"/>
    <property type="match status" value="1"/>
</dbReference>
<comment type="subcellular location">
    <subcellularLocation>
        <location evidence="6">Membrane</location>
        <topology evidence="6">Single-pass membrane protein</topology>
    </subcellularLocation>
</comment>
<keyword evidence="3 5" id="KW-0442">Lipid degradation</keyword>
<dbReference type="InterPro" id="IPR050301">
    <property type="entry name" value="NTE"/>
</dbReference>
<comment type="function">
    <text evidence="6">Lipid hydrolase.</text>
</comment>
<comment type="caution">
    <text evidence="5">Lacks conserved residue(s) required for the propagation of feature annotation.</text>
</comment>
<dbReference type="InterPro" id="IPR016035">
    <property type="entry name" value="Acyl_Trfase/lysoPLipase"/>
</dbReference>
<dbReference type="Pfam" id="PF11815">
    <property type="entry name" value="DUF3336"/>
    <property type="match status" value="1"/>
</dbReference>
<evidence type="ECO:0000313" key="10">
    <source>
        <dbReference type="Proteomes" id="UP000283383"/>
    </source>
</evidence>
<dbReference type="PANTHER" id="PTHR14226:SF10">
    <property type="entry name" value="TRIACYLGLYCEROL LIPASE 4-RELATED"/>
    <property type="match status" value="1"/>
</dbReference>
<organism evidence="9 10">
    <name type="scientific">Golovinomyces cichoracearum</name>
    <dbReference type="NCBI Taxonomy" id="62708"/>
    <lineage>
        <taxon>Eukaryota</taxon>
        <taxon>Fungi</taxon>
        <taxon>Dikarya</taxon>
        <taxon>Ascomycota</taxon>
        <taxon>Pezizomycotina</taxon>
        <taxon>Leotiomycetes</taxon>
        <taxon>Erysiphales</taxon>
        <taxon>Erysiphaceae</taxon>
        <taxon>Golovinomyces</taxon>
    </lineage>
</organism>
<dbReference type="AlphaFoldDB" id="A0A420I6D0"/>
<proteinExistence type="inferred from homology"/>
<gene>
    <name evidence="9" type="ORF">GcM3_124011</name>
</gene>
<dbReference type="EC" id="3.1.1.-" evidence="6"/>